<dbReference type="InterPro" id="IPR006156">
    <property type="entry name" value="Dihydroneopterin_aldolase"/>
</dbReference>
<evidence type="ECO:0000256" key="6">
    <source>
        <dbReference type="ARBA" id="ARBA00023235"/>
    </source>
</evidence>
<dbReference type="EMBL" id="AWGA01000024">
    <property type="protein sequence ID" value="TEA27700.1"/>
    <property type="molecule type" value="Genomic_DNA"/>
</dbReference>
<keyword evidence="7 8" id="KW-0456">Lyase</keyword>
<feature type="domain" description="Dihydroneopterin aldolase/epimerase" evidence="9">
    <location>
        <begin position="5"/>
        <end position="115"/>
    </location>
</feature>
<organism evidence="10 11">
    <name type="scientific">Candidatus Schmidhempelia bombi str. Bimp</name>
    <dbReference type="NCBI Taxonomy" id="1387197"/>
    <lineage>
        <taxon>Bacteria</taxon>
        <taxon>Pseudomonadati</taxon>
        <taxon>Pseudomonadota</taxon>
        <taxon>Gammaproteobacteria</taxon>
        <taxon>Orbales</taxon>
        <taxon>Orbaceae</taxon>
        <taxon>Candidatus Schmidhempelia</taxon>
    </lineage>
</organism>
<reference evidence="10 11" key="1">
    <citation type="journal article" date="2014" name="Appl. Environ. Microbiol.">
        <title>Genomic features of a bumble bee symbiont reflect its host environment.</title>
        <authorList>
            <person name="Martinson V.G."/>
            <person name="Magoc T."/>
            <person name="Koch H."/>
            <person name="Salzberg S.L."/>
            <person name="Moran N.A."/>
        </authorList>
    </citation>
    <scope>NUCLEOTIDE SEQUENCE [LARGE SCALE GENOMIC DNA]</scope>
    <source>
        <strain evidence="10 11">Bimp</strain>
    </source>
</reference>
<dbReference type="PANTHER" id="PTHR42844:SF1">
    <property type="entry name" value="DIHYDRONEOPTERIN ALDOLASE 1-RELATED"/>
    <property type="match status" value="1"/>
</dbReference>
<comment type="similarity">
    <text evidence="4 8">Belongs to the DHNA family.</text>
</comment>
<dbReference type="SMART" id="SM00905">
    <property type="entry name" value="FolB"/>
    <property type="match status" value="1"/>
</dbReference>
<dbReference type="AlphaFoldDB" id="A0AB94IE08"/>
<evidence type="ECO:0000256" key="7">
    <source>
        <dbReference type="ARBA" id="ARBA00023239"/>
    </source>
</evidence>
<comment type="pathway">
    <text evidence="3 8">Cofactor biosynthesis; tetrahydrofolate biosynthesis; 2-amino-4-hydroxy-6-hydroxymethyl-7,8-dihydropteridine diphosphate from 7,8-dihydroneopterin triphosphate: step 3/4.</text>
</comment>
<evidence type="ECO:0000256" key="4">
    <source>
        <dbReference type="ARBA" id="ARBA00005708"/>
    </source>
</evidence>
<sequence length="119" mass="13572">MSDKVFIEGLTVFTVIGVYDWEQTIKQKLVLDIEMDWDHRVAASTDDVNFCLDYARVTQGIIDHLTQHRFALIERVAEEVAKLLIDTFSVPKVKVKVSKPDAIAMANNVAVLIKRQKKK</sequence>
<dbReference type="SUPFAM" id="SSF55620">
    <property type="entry name" value="Tetrahydrobiopterin biosynthesis enzymes-like"/>
    <property type="match status" value="1"/>
</dbReference>
<keyword evidence="5 8" id="KW-0289">Folate biosynthesis</keyword>
<dbReference type="Pfam" id="PF02152">
    <property type="entry name" value="FolB"/>
    <property type="match status" value="1"/>
</dbReference>
<proteinExistence type="inferred from homology"/>
<accession>A0AB94IE08</accession>
<protein>
    <recommendedName>
        <fullName evidence="8">7,8-dihydroneopterin aldolase</fullName>
        <ecNumber evidence="8">4.1.2.25</ecNumber>
    </recommendedName>
</protein>
<dbReference type="GO" id="GO:0046654">
    <property type="term" value="P:tetrahydrofolate biosynthetic process"/>
    <property type="evidence" value="ECO:0007669"/>
    <property type="project" value="UniProtKB-UniRule"/>
</dbReference>
<keyword evidence="11" id="KW-1185">Reference proteome</keyword>
<gene>
    <name evidence="10" type="primary">folB</name>
    <name evidence="10" type="ORF">O970_02850</name>
</gene>
<evidence type="ECO:0000313" key="11">
    <source>
        <dbReference type="Proteomes" id="UP000506160"/>
    </source>
</evidence>
<dbReference type="GO" id="GO:0004150">
    <property type="term" value="F:dihydroneopterin aldolase activity"/>
    <property type="evidence" value="ECO:0007669"/>
    <property type="project" value="UniProtKB-UniRule"/>
</dbReference>
<dbReference type="EC" id="4.1.2.25" evidence="8"/>
<dbReference type="InterPro" id="IPR043133">
    <property type="entry name" value="GTP-CH-I_C/QueF"/>
</dbReference>
<comment type="function">
    <text evidence="8">Catalyzes the conversion of 7,8-dihydroneopterin to 6-hydroxymethyl-7,8-dihydropterin.</text>
</comment>
<evidence type="ECO:0000256" key="1">
    <source>
        <dbReference type="ARBA" id="ARBA00000693"/>
    </source>
</evidence>
<comment type="caution">
    <text evidence="10">The sequence shown here is derived from an EMBL/GenBank/DDBJ whole genome shotgun (WGS) entry which is preliminary data.</text>
</comment>
<dbReference type="Proteomes" id="UP000506160">
    <property type="component" value="Unassembled WGS sequence"/>
</dbReference>
<evidence type="ECO:0000256" key="8">
    <source>
        <dbReference type="RuleBase" id="RU362079"/>
    </source>
</evidence>
<comment type="catalytic activity">
    <reaction evidence="2 8">
        <text>7,8-dihydroneopterin = 6-hydroxymethyl-7,8-dihydropterin + glycolaldehyde</text>
        <dbReference type="Rhea" id="RHEA:10540"/>
        <dbReference type="ChEBI" id="CHEBI:17001"/>
        <dbReference type="ChEBI" id="CHEBI:17071"/>
        <dbReference type="ChEBI" id="CHEBI:44841"/>
        <dbReference type="EC" id="4.1.2.25"/>
    </reaction>
</comment>
<dbReference type="FunFam" id="3.30.1130.10:FF:000002">
    <property type="entry name" value="7,8-dihydroneopterin aldolase"/>
    <property type="match status" value="1"/>
</dbReference>
<name>A0AB94IE08_9GAMM</name>
<dbReference type="CDD" id="cd00534">
    <property type="entry name" value="DHNA_DHNTPE"/>
    <property type="match status" value="1"/>
</dbReference>
<dbReference type="GO" id="GO:0046656">
    <property type="term" value="P:folic acid biosynthetic process"/>
    <property type="evidence" value="ECO:0007669"/>
    <property type="project" value="UniProtKB-UniRule"/>
</dbReference>
<dbReference type="GO" id="GO:0016853">
    <property type="term" value="F:isomerase activity"/>
    <property type="evidence" value="ECO:0007669"/>
    <property type="project" value="UniProtKB-KW"/>
</dbReference>
<keyword evidence="6" id="KW-0413">Isomerase</keyword>
<dbReference type="InterPro" id="IPR006157">
    <property type="entry name" value="FolB_dom"/>
</dbReference>
<dbReference type="NCBIfam" id="TIGR00525">
    <property type="entry name" value="folB"/>
    <property type="match status" value="1"/>
</dbReference>
<evidence type="ECO:0000256" key="3">
    <source>
        <dbReference type="ARBA" id="ARBA00005013"/>
    </source>
</evidence>
<dbReference type="Gene3D" id="3.30.1130.10">
    <property type="match status" value="1"/>
</dbReference>
<comment type="catalytic activity">
    <reaction evidence="1">
        <text>7,8-dihydroneopterin = 7,8-dihydromonapterin</text>
        <dbReference type="Rhea" id="RHEA:45328"/>
        <dbReference type="ChEBI" id="CHEBI:17001"/>
        <dbReference type="ChEBI" id="CHEBI:71175"/>
        <dbReference type="EC" id="5.1.99.8"/>
    </reaction>
</comment>
<dbReference type="PANTHER" id="PTHR42844">
    <property type="entry name" value="DIHYDRONEOPTERIN ALDOLASE 1-RELATED"/>
    <property type="match status" value="1"/>
</dbReference>
<dbReference type="RefSeq" id="WP_024495672.1">
    <property type="nucleotide sequence ID" value="NZ_AWGA01000024.1"/>
</dbReference>
<evidence type="ECO:0000259" key="9">
    <source>
        <dbReference type="SMART" id="SM00905"/>
    </source>
</evidence>
<evidence type="ECO:0000313" key="10">
    <source>
        <dbReference type="EMBL" id="TEA27700.1"/>
    </source>
</evidence>
<dbReference type="GO" id="GO:0005737">
    <property type="term" value="C:cytoplasm"/>
    <property type="evidence" value="ECO:0007669"/>
    <property type="project" value="TreeGrafter"/>
</dbReference>
<evidence type="ECO:0000256" key="5">
    <source>
        <dbReference type="ARBA" id="ARBA00022909"/>
    </source>
</evidence>
<evidence type="ECO:0000256" key="2">
    <source>
        <dbReference type="ARBA" id="ARBA00001353"/>
    </source>
</evidence>
<dbReference type="NCBIfam" id="TIGR00526">
    <property type="entry name" value="folB_dom"/>
    <property type="match status" value="1"/>
</dbReference>